<dbReference type="GO" id="GO:0046872">
    <property type="term" value="F:metal ion binding"/>
    <property type="evidence" value="ECO:0007669"/>
    <property type="project" value="UniProtKB-KW"/>
</dbReference>
<evidence type="ECO:0000259" key="3">
    <source>
        <dbReference type="SMART" id="SM01007"/>
    </source>
</evidence>
<dbReference type="GO" id="GO:0019323">
    <property type="term" value="P:pentose catabolic process"/>
    <property type="evidence" value="ECO:0007669"/>
    <property type="project" value="TreeGrafter"/>
</dbReference>
<evidence type="ECO:0000256" key="2">
    <source>
        <dbReference type="ARBA" id="ARBA00023239"/>
    </source>
</evidence>
<sequence>MNHQSLREEVVRISRRMGASELVVGTSGNISVRTPEGDVLVTPSALDYEEMTPEDVVLVNQEGQVLEGSLAPSSETPMHVGIYRSRGGVGAIVHTHSPYSTTLACLGWEIPAVHYLVLALSDEGRVPVAPYETPNTEELAQRASEALGDSHYACLLQNHGTITVGETLSEAYSRTERLEEMATIYHHARLAGDPLLLTPEQVAEVAPKVSSYVRSATRSTGGKE</sequence>
<protein>
    <submittedName>
        <fullName evidence="4">Ribulose-5-phosphate 4-epimerase and related epimerases and aldolases</fullName>
    </submittedName>
</protein>
<organism evidence="4">
    <name type="scientific">uncultured Rubrobacteraceae bacterium</name>
    <dbReference type="NCBI Taxonomy" id="349277"/>
    <lineage>
        <taxon>Bacteria</taxon>
        <taxon>Bacillati</taxon>
        <taxon>Actinomycetota</taxon>
        <taxon>Rubrobacteria</taxon>
        <taxon>Rubrobacterales</taxon>
        <taxon>Rubrobacteraceae</taxon>
        <taxon>environmental samples</taxon>
    </lineage>
</organism>
<gene>
    <name evidence="4" type="ORF">AVDCRST_MAG78-3467</name>
</gene>
<proteinExistence type="predicted"/>
<feature type="domain" description="Class II aldolase/adducin N-terminal" evidence="3">
    <location>
        <begin position="8"/>
        <end position="186"/>
    </location>
</feature>
<dbReference type="InterPro" id="IPR001303">
    <property type="entry name" value="Aldolase_II/adducin_N"/>
</dbReference>
<dbReference type="GO" id="GO:0016832">
    <property type="term" value="F:aldehyde-lyase activity"/>
    <property type="evidence" value="ECO:0007669"/>
    <property type="project" value="TreeGrafter"/>
</dbReference>
<dbReference type="GO" id="GO:0005829">
    <property type="term" value="C:cytosol"/>
    <property type="evidence" value="ECO:0007669"/>
    <property type="project" value="TreeGrafter"/>
</dbReference>
<dbReference type="InterPro" id="IPR036409">
    <property type="entry name" value="Aldolase_II/adducin_N_sf"/>
</dbReference>
<keyword evidence="2" id="KW-0456">Lyase</keyword>
<evidence type="ECO:0000256" key="1">
    <source>
        <dbReference type="ARBA" id="ARBA00022723"/>
    </source>
</evidence>
<dbReference type="SUPFAM" id="SSF53639">
    <property type="entry name" value="AraD/HMP-PK domain-like"/>
    <property type="match status" value="1"/>
</dbReference>
<dbReference type="PANTHER" id="PTHR22789:SF0">
    <property type="entry name" value="3-OXO-TETRONATE 4-PHOSPHATE DECARBOXYLASE-RELATED"/>
    <property type="match status" value="1"/>
</dbReference>
<accession>A0A6J4R016</accession>
<reference evidence="4" key="1">
    <citation type="submission" date="2020-02" db="EMBL/GenBank/DDBJ databases">
        <authorList>
            <person name="Meier V. D."/>
        </authorList>
    </citation>
    <scope>NUCLEOTIDE SEQUENCE</scope>
    <source>
        <strain evidence="4">AVDCRST_MAG78</strain>
    </source>
</reference>
<name>A0A6J4R016_9ACTN</name>
<dbReference type="Pfam" id="PF00596">
    <property type="entry name" value="Aldolase_II"/>
    <property type="match status" value="1"/>
</dbReference>
<dbReference type="AlphaFoldDB" id="A0A6J4R016"/>
<dbReference type="EMBL" id="CADCVB010000227">
    <property type="protein sequence ID" value="CAA9451577.1"/>
    <property type="molecule type" value="Genomic_DNA"/>
</dbReference>
<dbReference type="Gene3D" id="3.40.225.10">
    <property type="entry name" value="Class II aldolase/adducin N-terminal domain"/>
    <property type="match status" value="1"/>
</dbReference>
<dbReference type="InterPro" id="IPR050197">
    <property type="entry name" value="Aldolase_class_II_sugar_metab"/>
</dbReference>
<keyword evidence="1" id="KW-0479">Metal-binding</keyword>
<dbReference type="SMART" id="SM01007">
    <property type="entry name" value="Aldolase_II"/>
    <property type="match status" value="1"/>
</dbReference>
<dbReference type="PANTHER" id="PTHR22789">
    <property type="entry name" value="FUCULOSE PHOSPHATE ALDOLASE"/>
    <property type="match status" value="1"/>
</dbReference>
<evidence type="ECO:0000313" key="4">
    <source>
        <dbReference type="EMBL" id="CAA9451577.1"/>
    </source>
</evidence>